<dbReference type="InterPro" id="IPR052523">
    <property type="entry name" value="Trichothecene_AcTrans"/>
</dbReference>
<keyword evidence="2" id="KW-0808">Transferase</keyword>
<dbReference type="EMBL" id="RCCK01000016">
    <property type="protein sequence ID" value="RLJ69573.1"/>
    <property type="molecule type" value="Genomic_DNA"/>
</dbReference>
<reference evidence="2 3" key="1">
    <citation type="submission" date="2018-10" db="EMBL/GenBank/DDBJ databases">
        <title>Genomic Encyclopedia of Archaeal and Bacterial Type Strains, Phase II (KMG-II): from individual species to whole genera.</title>
        <authorList>
            <person name="Goeker M."/>
        </authorList>
    </citation>
    <scope>NUCLEOTIDE SEQUENCE [LARGE SCALE GENOMIC DNA]</scope>
    <source>
        <strain evidence="2 3">DSM 19624</strain>
    </source>
</reference>
<evidence type="ECO:0000313" key="2">
    <source>
        <dbReference type="EMBL" id="RLJ69573.1"/>
    </source>
</evidence>
<dbReference type="InterPro" id="IPR016181">
    <property type="entry name" value="Acyl_CoA_acyltransferase"/>
</dbReference>
<dbReference type="InterPro" id="IPR000182">
    <property type="entry name" value="GNAT_dom"/>
</dbReference>
<dbReference type="PANTHER" id="PTHR42791:SF1">
    <property type="entry name" value="N-ACETYLTRANSFERASE DOMAIN-CONTAINING PROTEIN"/>
    <property type="match status" value="1"/>
</dbReference>
<protein>
    <submittedName>
        <fullName evidence="2">Acetyltransferase (GNAT) family protein</fullName>
    </submittedName>
</protein>
<gene>
    <name evidence="2" type="ORF">BCL90_5171</name>
</gene>
<proteinExistence type="predicted"/>
<feature type="domain" description="N-acetyltransferase" evidence="1">
    <location>
        <begin position="115"/>
        <end position="171"/>
    </location>
</feature>
<dbReference type="Pfam" id="PF13508">
    <property type="entry name" value="Acetyltransf_7"/>
    <property type="match status" value="1"/>
</dbReference>
<sequence length="193" mass="22395">MIKATHEDKDLVAGLLTRSFENNQTINYLIPKGKNRISRIGMLMQYAFYRCHLQGDVFLSQDRRACALVLYPHLERATLTTISLEIQLILKGLGLGNCIRVLKYRRMTKTRLGKTVVARIWMLGVSPRFQSLGNGSRLLQDVILEMQKKNLPVYLETPEFSQVAWYERFGFMLYNTYELGHNLYFLKRVADKG</sequence>
<dbReference type="AlphaFoldDB" id="A0A497XLP6"/>
<evidence type="ECO:0000259" key="1">
    <source>
        <dbReference type="Pfam" id="PF13508"/>
    </source>
</evidence>
<organism evidence="2 3">
    <name type="scientific">Pedobacter alluvionis</name>
    <dbReference type="NCBI Taxonomy" id="475253"/>
    <lineage>
        <taxon>Bacteria</taxon>
        <taxon>Pseudomonadati</taxon>
        <taxon>Bacteroidota</taxon>
        <taxon>Sphingobacteriia</taxon>
        <taxon>Sphingobacteriales</taxon>
        <taxon>Sphingobacteriaceae</taxon>
        <taxon>Pedobacter</taxon>
    </lineage>
</organism>
<name>A0A497XLP6_9SPHI</name>
<comment type="caution">
    <text evidence="2">The sequence shown here is derived from an EMBL/GenBank/DDBJ whole genome shotgun (WGS) entry which is preliminary data.</text>
</comment>
<dbReference type="GO" id="GO:0016747">
    <property type="term" value="F:acyltransferase activity, transferring groups other than amino-acyl groups"/>
    <property type="evidence" value="ECO:0007669"/>
    <property type="project" value="InterPro"/>
</dbReference>
<dbReference type="SUPFAM" id="SSF55729">
    <property type="entry name" value="Acyl-CoA N-acyltransferases (Nat)"/>
    <property type="match status" value="1"/>
</dbReference>
<dbReference type="Proteomes" id="UP000273898">
    <property type="component" value="Unassembled WGS sequence"/>
</dbReference>
<evidence type="ECO:0000313" key="3">
    <source>
        <dbReference type="Proteomes" id="UP000273898"/>
    </source>
</evidence>
<accession>A0A497XLP6</accession>
<dbReference type="RefSeq" id="WP_166792274.1">
    <property type="nucleotide sequence ID" value="NZ_RCCK01000016.1"/>
</dbReference>
<dbReference type="PANTHER" id="PTHR42791">
    <property type="entry name" value="GNAT FAMILY ACETYLTRANSFERASE"/>
    <property type="match status" value="1"/>
</dbReference>
<dbReference type="Gene3D" id="3.40.630.30">
    <property type="match status" value="1"/>
</dbReference>